<dbReference type="KEGG" id="pchi:PC41400_16520"/>
<evidence type="ECO:0000313" key="2">
    <source>
        <dbReference type="EMBL" id="QAV19197.1"/>
    </source>
</evidence>
<dbReference type="RefSeq" id="WP_042226043.1">
    <property type="nucleotide sequence ID" value="NZ_CP026520.1"/>
</dbReference>
<name>A0A410WY12_9BACL</name>
<dbReference type="Proteomes" id="UP000288943">
    <property type="component" value="Chromosome"/>
</dbReference>
<evidence type="ECO:0000313" key="1">
    <source>
        <dbReference type="EMBL" id="MCY9598176.1"/>
    </source>
</evidence>
<dbReference type="OrthoDB" id="2589659at2"/>
<sequence>MEKEWSMWGNERYLFDLLMHSEGSSIKMLEIILQEQLSEEVVEQVLIPSKSLHKKPRAVFGQTSPLLRRVSSYRYREETILHKAIYAHLEALPEGTLDGMNYEELQLEKLIDSLETKREILYAGYENNRSADVCFHPVKLKADLFPVKEYQLTCNGSVCFLVHELFDAELILRHSRRKLRKEIFM</sequence>
<organism evidence="2 3">
    <name type="scientific">Paenibacillus chitinolyticus</name>
    <dbReference type="NCBI Taxonomy" id="79263"/>
    <lineage>
        <taxon>Bacteria</taxon>
        <taxon>Bacillati</taxon>
        <taxon>Bacillota</taxon>
        <taxon>Bacilli</taxon>
        <taxon>Bacillales</taxon>
        <taxon>Paenibacillaceae</taxon>
        <taxon>Paenibacillus</taxon>
    </lineage>
</organism>
<dbReference type="SUPFAM" id="SSF64288">
    <property type="entry name" value="Chorismate lyase-like"/>
    <property type="match status" value="1"/>
</dbReference>
<gene>
    <name evidence="1" type="ORF">M5X16_20725</name>
    <name evidence="2" type="ORF">PC41400_16520</name>
</gene>
<reference evidence="1 4" key="2">
    <citation type="submission" date="2022-05" db="EMBL/GenBank/DDBJ databases">
        <title>Genome Sequencing of Bee-Associated Microbes.</title>
        <authorList>
            <person name="Dunlap C."/>
        </authorList>
    </citation>
    <scope>NUCLEOTIDE SEQUENCE [LARGE SCALE GENOMIC DNA]</scope>
    <source>
        <strain evidence="1 4">NRRL B-23120</strain>
    </source>
</reference>
<dbReference type="EMBL" id="JAMDMJ010000029">
    <property type="protein sequence ID" value="MCY9598176.1"/>
    <property type="molecule type" value="Genomic_DNA"/>
</dbReference>
<accession>A0A410WY12</accession>
<dbReference type="AlphaFoldDB" id="A0A410WY12"/>
<protein>
    <submittedName>
        <fullName evidence="2">Uncharacterized protein</fullName>
    </submittedName>
</protein>
<dbReference type="InterPro" id="IPR028978">
    <property type="entry name" value="Chorismate_lyase_/UTRA_dom_sf"/>
</dbReference>
<dbReference type="Proteomes" id="UP001527202">
    <property type="component" value="Unassembled WGS sequence"/>
</dbReference>
<proteinExistence type="predicted"/>
<reference evidence="2 3" key="1">
    <citation type="submission" date="2018-01" db="EMBL/GenBank/DDBJ databases">
        <title>The whole genome sequencing and assembly of Paenibacillus chitinolyticus KCCM 41400 strain.</title>
        <authorList>
            <person name="Kim J.-Y."/>
            <person name="Park M.-K."/>
            <person name="Lee Y.-J."/>
            <person name="Yi H."/>
            <person name="Bahn Y.-S."/>
            <person name="Kim J.F."/>
            <person name="Lee D.-W."/>
        </authorList>
    </citation>
    <scope>NUCLEOTIDE SEQUENCE [LARGE SCALE GENOMIC DNA]</scope>
    <source>
        <strain evidence="2 3">KCCM 41400</strain>
    </source>
</reference>
<keyword evidence="4" id="KW-1185">Reference proteome</keyword>
<evidence type="ECO:0000313" key="4">
    <source>
        <dbReference type="Proteomes" id="UP001527202"/>
    </source>
</evidence>
<dbReference type="GeneID" id="95376416"/>
<evidence type="ECO:0000313" key="3">
    <source>
        <dbReference type="Proteomes" id="UP000288943"/>
    </source>
</evidence>
<dbReference type="EMBL" id="CP026520">
    <property type="protein sequence ID" value="QAV19197.1"/>
    <property type="molecule type" value="Genomic_DNA"/>
</dbReference>
<dbReference type="Gene3D" id="3.40.1410.10">
    <property type="entry name" value="Chorismate lyase-like"/>
    <property type="match status" value="1"/>
</dbReference>